<dbReference type="FunFam" id="1.10.340.30:FF:000002">
    <property type="entry name" value="Adenine DNA glycosylase"/>
    <property type="match status" value="1"/>
</dbReference>
<dbReference type="GO" id="GO:0032357">
    <property type="term" value="F:oxidized purine DNA binding"/>
    <property type="evidence" value="ECO:0007669"/>
    <property type="project" value="TreeGrafter"/>
</dbReference>
<dbReference type="InterPro" id="IPR023170">
    <property type="entry name" value="HhH_base_excis_C"/>
</dbReference>
<dbReference type="Gene3D" id="1.10.340.30">
    <property type="entry name" value="Hypothetical protein, domain 2"/>
    <property type="match status" value="1"/>
</dbReference>
<dbReference type="InterPro" id="IPR005760">
    <property type="entry name" value="A/G_AdeGlyc_MutY"/>
</dbReference>
<comment type="catalytic activity">
    <reaction evidence="1">
        <text>Hydrolyzes free adenine bases from 7,8-dihydro-8-oxoguanine:adenine mismatched double-stranded DNA, leaving an apurinic site.</text>
        <dbReference type="EC" id="3.2.2.31"/>
    </reaction>
</comment>
<dbReference type="InterPro" id="IPR004036">
    <property type="entry name" value="Endonuclease-III-like_CS2"/>
</dbReference>
<sequence>MIYERIQKGRFLKRPNRFIAKIEINGKEETVHVKNTGRCAELLVPGAEVFVRKSESAGRKTGWDLISVRKADRLINMDSQVTNKVVQEWIEAGRWFKDVKIVRPEVTYKNSRFDLYVEYEEKKAFIEVKGVTLEEEGVVKFPDAPSERAVKHLKELEEAVQDGYEAYVFFVVQMKGVRYFTPNRRTHKEFADVLAEAAETGVQVIAKDCFVTEDSIAIADEVPVVLTNPQLYEAPELLVEWYRERKRDLPWRHHVNAYRVWVSEIMLQQTRVEAVKPFFERFMTELPTVKDLAEASEDKLLKLWEGLGYYNRVRNMQKAAQKIEEEYAGKFPENYEEIKALPGIGNYTAGAISSFAYGIPKPAVDGNVLRVVSRLLASDEDIMKASVRTKIENAIEPVIPEDAASDFNQGLIELGAIVCVPNGEAKCEICPLTGICEAKRLGIQNELPVKKKAKARRIEERTVLIFKDGDHVAIRKRPDKGLLAGMYEFPNLDGKLTMDEVTAYSKSIGLAPIRVKKLRNAKHIFSHIEWHMTAYEVIVDELEKNCKEEMIFAHPEEIQKEYSMPSAFSAWKVK</sequence>
<keyword evidence="9" id="KW-0408">Iron</keyword>
<dbReference type="Pfam" id="PF00633">
    <property type="entry name" value="HHH"/>
    <property type="match status" value="1"/>
</dbReference>
<dbReference type="GO" id="GO:0046872">
    <property type="term" value="F:metal ion binding"/>
    <property type="evidence" value="ECO:0007669"/>
    <property type="project" value="UniProtKB-KW"/>
</dbReference>
<dbReference type="InterPro" id="IPR005224">
    <property type="entry name" value="SfsA"/>
</dbReference>
<dbReference type="AlphaFoldDB" id="A0A173SC43"/>
<dbReference type="InterPro" id="IPR011257">
    <property type="entry name" value="DNA_glycosylase"/>
</dbReference>
<evidence type="ECO:0000256" key="10">
    <source>
        <dbReference type="ARBA" id="ARBA00023014"/>
    </source>
</evidence>
<evidence type="ECO:0000256" key="13">
    <source>
        <dbReference type="HAMAP-Rule" id="MF_00095"/>
    </source>
</evidence>
<dbReference type="EMBL" id="CYXR01000007">
    <property type="protein sequence ID" value="CUM87922.1"/>
    <property type="molecule type" value="Genomic_DNA"/>
</dbReference>
<keyword evidence="8 15" id="KW-0378">Hydrolase</keyword>
<evidence type="ECO:0000256" key="7">
    <source>
        <dbReference type="ARBA" id="ARBA00022763"/>
    </source>
</evidence>
<keyword evidence="7" id="KW-0227">DNA damage</keyword>
<comment type="similarity">
    <text evidence="4">Belongs to the Nth/MutY family.</text>
</comment>
<comment type="cofactor">
    <cofactor evidence="2">
        <name>[4Fe-4S] cluster</name>
        <dbReference type="ChEBI" id="CHEBI:49883"/>
    </cofactor>
</comment>
<dbReference type="SUPFAM" id="SSF48150">
    <property type="entry name" value="DNA-glycosylase"/>
    <property type="match status" value="1"/>
</dbReference>
<evidence type="ECO:0000313" key="15">
    <source>
        <dbReference type="EMBL" id="CUM87922.1"/>
    </source>
</evidence>
<dbReference type="PROSITE" id="PS01155">
    <property type="entry name" value="ENDONUCLEASE_III_2"/>
    <property type="match status" value="1"/>
</dbReference>
<dbReference type="InterPro" id="IPR015797">
    <property type="entry name" value="NUDIX_hydrolase-like_dom_sf"/>
</dbReference>
<dbReference type="InterPro" id="IPR029119">
    <property type="entry name" value="MutY_C"/>
</dbReference>
<dbReference type="Pfam" id="PF03749">
    <property type="entry name" value="SfsA"/>
    <property type="match status" value="1"/>
</dbReference>
<evidence type="ECO:0000256" key="9">
    <source>
        <dbReference type="ARBA" id="ARBA00023004"/>
    </source>
</evidence>
<evidence type="ECO:0000256" key="4">
    <source>
        <dbReference type="ARBA" id="ARBA00008343"/>
    </source>
</evidence>
<dbReference type="Proteomes" id="UP000095727">
    <property type="component" value="Unassembled WGS sequence"/>
</dbReference>
<evidence type="ECO:0000256" key="12">
    <source>
        <dbReference type="ARBA" id="ARBA00023295"/>
    </source>
</evidence>
<keyword evidence="5" id="KW-0004">4Fe-4S</keyword>
<accession>A0A173SC43</accession>
<dbReference type="RefSeq" id="WP_055156232.1">
    <property type="nucleotide sequence ID" value="NZ_CAXSNH010000004.1"/>
</dbReference>
<reference evidence="15 16" key="1">
    <citation type="submission" date="2015-09" db="EMBL/GenBank/DDBJ databases">
        <authorList>
            <consortium name="Pathogen Informatics"/>
        </authorList>
    </citation>
    <scope>NUCLEOTIDE SEQUENCE [LARGE SCALE GENOMIC DNA]</scope>
    <source>
        <strain evidence="15 16">2789STDY5834962</strain>
    </source>
</reference>
<comment type="similarity">
    <text evidence="13">Belongs to the SfsA family.</text>
</comment>
<dbReference type="InterPro" id="IPR040452">
    <property type="entry name" value="SfsA_C"/>
</dbReference>
<evidence type="ECO:0000256" key="6">
    <source>
        <dbReference type="ARBA" id="ARBA00022723"/>
    </source>
</evidence>
<dbReference type="InterPro" id="IPR000445">
    <property type="entry name" value="HhH_motif"/>
</dbReference>
<evidence type="ECO:0000259" key="14">
    <source>
        <dbReference type="SMART" id="SM00478"/>
    </source>
</evidence>
<evidence type="ECO:0000256" key="5">
    <source>
        <dbReference type="ARBA" id="ARBA00022485"/>
    </source>
</evidence>
<dbReference type="GO" id="GO:0051539">
    <property type="term" value="F:4 iron, 4 sulfur cluster binding"/>
    <property type="evidence" value="ECO:0007669"/>
    <property type="project" value="UniProtKB-KW"/>
</dbReference>
<dbReference type="SMART" id="SM00478">
    <property type="entry name" value="ENDO3c"/>
    <property type="match status" value="1"/>
</dbReference>
<dbReference type="Pfam" id="PF00730">
    <property type="entry name" value="HhH-GPD"/>
    <property type="match status" value="1"/>
</dbReference>
<dbReference type="GO" id="GO:0035485">
    <property type="term" value="F:adenine/guanine mispair binding"/>
    <property type="evidence" value="ECO:0007669"/>
    <property type="project" value="TreeGrafter"/>
</dbReference>
<dbReference type="PANTHER" id="PTHR42944">
    <property type="entry name" value="ADENINE DNA GLYCOSYLASE"/>
    <property type="match status" value="1"/>
</dbReference>
<dbReference type="CDD" id="cd03431">
    <property type="entry name" value="NUDIX_DNA_Glycosylase_C-MutY"/>
    <property type="match status" value="1"/>
</dbReference>
<name>A0A173SC43_9FIRM</name>
<dbReference type="Gene3D" id="2.40.50.580">
    <property type="match status" value="1"/>
</dbReference>
<dbReference type="FunFam" id="2.40.50.580:FF:000002">
    <property type="entry name" value="Sugar fermentation stimulation protein homolog"/>
    <property type="match status" value="1"/>
</dbReference>
<comment type="function">
    <text evidence="3">Adenine glycosylase active on G-A mispairs. MutY also corrects error-prone DNA synthesis past GO lesions which are due to the oxidatively damaged form of guanine: 7,8-dihydro-8-oxoguanine (8-oxo-dGTP).</text>
</comment>
<dbReference type="SUPFAM" id="SSF55811">
    <property type="entry name" value="Nudix"/>
    <property type="match status" value="1"/>
</dbReference>
<dbReference type="InterPro" id="IPR041465">
    <property type="entry name" value="SfsA_N"/>
</dbReference>
<evidence type="ECO:0000256" key="11">
    <source>
        <dbReference type="ARBA" id="ARBA00023204"/>
    </source>
</evidence>
<dbReference type="CDD" id="cd00056">
    <property type="entry name" value="ENDO3c"/>
    <property type="match status" value="1"/>
</dbReference>
<dbReference type="NCBIfam" id="TIGR00230">
    <property type="entry name" value="sfsA"/>
    <property type="match status" value="1"/>
</dbReference>
<dbReference type="Gene3D" id="3.90.79.10">
    <property type="entry name" value="Nucleoside Triphosphate Pyrophosphohydrolase"/>
    <property type="match status" value="1"/>
</dbReference>
<dbReference type="PANTHER" id="PTHR42944:SF1">
    <property type="entry name" value="ADENINE DNA GLYCOSYLASE"/>
    <property type="match status" value="1"/>
</dbReference>
<gene>
    <name evidence="15" type="primary">mutY</name>
    <name evidence="13" type="synonym">sfsA</name>
    <name evidence="15" type="ORF">ERS852574_01307</name>
</gene>
<keyword evidence="12 15" id="KW-0326">Glycosidase</keyword>
<protein>
    <recommendedName>
        <fullName evidence="13">Sugar fermentation stimulation protein homolog</fullName>
    </recommendedName>
</protein>
<dbReference type="Pfam" id="PF17746">
    <property type="entry name" value="SfsA_N"/>
    <property type="match status" value="1"/>
</dbReference>
<feature type="domain" description="HhH-GPD" evidence="14">
    <location>
        <begin position="266"/>
        <end position="417"/>
    </location>
</feature>
<evidence type="ECO:0000313" key="16">
    <source>
        <dbReference type="Proteomes" id="UP000095727"/>
    </source>
</evidence>
<dbReference type="CDD" id="cd22359">
    <property type="entry name" value="SfsA-like_bacterial"/>
    <property type="match status" value="1"/>
</dbReference>
<dbReference type="Gene3D" id="1.10.1670.10">
    <property type="entry name" value="Helix-hairpin-Helix base-excision DNA repair enzymes (C-terminal)"/>
    <property type="match status" value="1"/>
</dbReference>
<proteinExistence type="inferred from homology"/>
<keyword evidence="6" id="KW-0479">Metal-binding</keyword>
<keyword evidence="11" id="KW-0234">DNA repair</keyword>
<dbReference type="GO" id="GO:0006284">
    <property type="term" value="P:base-excision repair"/>
    <property type="evidence" value="ECO:0007669"/>
    <property type="project" value="InterPro"/>
</dbReference>
<evidence type="ECO:0000256" key="3">
    <source>
        <dbReference type="ARBA" id="ARBA00002933"/>
    </source>
</evidence>
<dbReference type="Pfam" id="PF14815">
    <property type="entry name" value="NUDIX_4"/>
    <property type="match status" value="1"/>
</dbReference>
<evidence type="ECO:0000256" key="1">
    <source>
        <dbReference type="ARBA" id="ARBA00000843"/>
    </source>
</evidence>
<keyword evidence="10" id="KW-0411">Iron-sulfur</keyword>
<evidence type="ECO:0000256" key="8">
    <source>
        <dbReference type="ARBA" id="ARBA00022801"/>
    </source>
</evidence>
<dbReference type="HAMAP" id="MF_00095">
    <property type="entry name" value="SfsA"/>
    <property type="match status" value="1"/>
</dbReference>
<dbReference type="NCBIfam" id="TIGR01084">
    <property type="entry name" value="mutY"/>
    <property type="match status" value="1"/>
</dbReference>
<evidence type="ECO:0000256" key="2">
    <source>
        <dbReference type="ARBA" id="ARBA00001966"/>
    </source>
</evidence>
<dbReference type="GO" id="GO:0006298">
    <property type="term" value="P:mismatch repair"/>
    <property type="evidence" value="ECO:0007669"/>
    <property type="project" value="TreeGrafter"/>
</dbReference>
<dbReference type="GO" id="GO:0000701">
    <property type="term" value="F:purine-specific mismatch base pair DNA N-glycosylase activity"/>
    <property type="evidence" value="ECO:0007669"/>
    <property type="project" value="UniProtKB-EC"/>
</dbReference>
<dbReference type="GO" id="GO:0034039">
    <property type="term" value="F:8-oxo-7,8-dihydroguanine DNA N-glycosylase activity"/>
    <property type="evidence" value="ECO:0007669"/>
    <property type="project" value="TreeGrafter"/>
</dbReference>
<dbReference type="Gene3D" id="3.40.1350.60">
    <property type="match status" value="1"/>
</dbReference>
<organism evidence="15 16">
    <name type="scientific">Coprococcus comes</name>
    <dbReference type="NCBI Taxonomy" id="410072"/>
    <lineage>
        <taxon>Bacteria</taxon>
        <taxon>Bacillati</taxon>
        <taxon>Bacillota</taxon>
        <taxon>Clostridia</taxon>
        <taxon>Lachnospirales</taxon>
        <taxon>Lachnospiraceae</taxon>
        <taxon>Coprococcus</taxon>
    </lineage>
</organism>
<dbReference type="InterPro" id="IPR044298">
    <property type="entry name" value="MIG/MutY"/>
</dbReference>
<dbReference type="InterPro" id="IPR003265">
    <property type="entry name" value="HhH-GPD_domain"/>
</dbReference>